<feature type="region of interest" description="Disordered" evidence="1">
    <location>
        <begin position="1"/>
        <end position="44"/>
    </location>
</feature>
<sequence>MKEVGLEDLLSDPKGDKKAPRANATRRPVQRHQPAYRIPQGFFDGVPPDRSHVHSTFLARLFHRNSSDTHDIPPFSPLDWARNLLTRRRQSGEDTELHERRPTVVEVPYAKGKPRNASAGEIRKTKPSRSKKPTASNSRPPKHNVTQQSSTPTQTQPSSQPQTGVSSSSTTPAIAPTATIPTPSRPDVMIRHAGCWTRFWLTLGCLSTEYTDGHH</sequence>
<feature type="compositionally biased region" description="Low complexity" evidence="1">
    <location>
        <begin position="146"/>
        <end position="182"/>
    </location>
</feature>
<dbReference type="OrthoDB" id="2687537at2759"/>
<reference evidence="2" key="1">
    <citation type="journal article" date="2020" name="New Phytol.">
        <title>Comparative genomics reveals dynamic genome evolution in host specialist ectomycorrhizal fungi.</title>
        <authorList>
            <person name="Lofgren L.A."/>
            <person name="Nguyen N.H."/>
            <person name="Vilgalys R."/>
            <person name="Ruytinx J."/>
            <person name="Liao H.L."/>
            <person name="Branco S."/>
            <person name="Kuo A."/>
            <person name="LaButti K."/>
            <person name="Lipzen A."/>
            <person name="Andreopoulos W."/>
            <person name="Pangilinan J."/>
            <person name="Riley R."/>
            <person name="Hundley H."/>
            <person name="Na H."/>
            <person name="Barry K."/>
            <person name="Grigoriev I.V."/>
            <person name="Stajich J.E."/>
            <person name="Kennedy P.G."/>
        </authorList>
    </citation>
    <scope>NUCLEOTIDE SEQUENCE</scope>
    <source>
        <strain evidence="2">DOB743</strain>
    </source>
</reference>
<feature type="region of interest" description="Disordered" evidence="1">
    <location>
        <begin position="90"/>
        <end position="187"/>
    </location>
</feature>
<proteinExistence type="predicted"/>
<comment type="caution">
    <text evidence="2">The sequence shown here is derived from an EMBL/GenBank/DDBJ whole genome shotgun (WGS) entry which is preliminary data.</text>
</comment>
<dbReference type="Proteomes" id="UP000714275">
    <property type="component" value="Unassembled WGS sequence"/>
</dbReference>
<feature type="compositionally biased region" description="Basic and acidic residues" evidence="1">
    <location>
        <begin position="90"/>
        <end position="103"/>
    </location>
</feature>
<organism evidence="2 3">
    <name type="scientific">Suillus placidus</name>
    <dbReference type="NCBI Taxonomy" id="48579"/>
    <lineage>
        <taxon>Eukaryota</taxon>
        <taxon>Fungi</taxon>
        <taxon>Dikarya</taxon>
        <taxon>Basidiomycota</taxon>
        <taxon>Agaricomycotina</taxon>
        <taxon>Agaricomycetes</taxon>
        <taxon>Agaricomycetidae</taxon>
        <taxon>Boletales</taxon>
        <taxon>Suillineae</taxon>
        <taxon>Suillaceae</taxon>
        <taxon>Suillus</taxon>
    </lineage>
</organism>
<keyword evidence="3" id="KW-1185">Reference proteome</keyword>
<evidence type="ECO:0000313" key="2">
    <source>
        <dbReference type="EMBL" id="KAG1761882.1"/>
    </source>
</evidence>
<feature type="compositionally biased region" description="Basic and acidic residues" evidence="1">
    <location>
        <begin position="1"/>
        <end position="19"/>
    </location>
</feature>
<evidence type="ECO:0000256" key="1">
    <source>
        <dbReference type="SAM" id="MobiDB-lite"/>
    </source>
</evidence>
<gene>
    <name evidence="2" type="ORF">EV702DRAFT_1166807</name>
</gene>
<accession>A0A9P6ZEX9</accession>
<name>A0A9P6ZEX9_9AGAM</name>
<dbReference type="AlphaFoldDB" id="A0A9P6ZEX9"/>
<dbReference type="EMBL" id="JABBWD010000298">
    <property type="protein sequence ID" value="KAG1761882.1"/>
    <property type="molecule type" value="Genomic_DNA"/>
</dbReference>
<protein>
    <submittedName>
        <fullName evidence="2">Uncharacterized protein</fullName>
    </submittedName>
</protein>
<evidence type="ECO:0000313" key="3">
    <source>
        <dbReference type="Proteomes" id="UP000714275"/>
    </source>
</evidence>